<dbReference type="InterPro" id="IPR035396">
    <property type="entry name" value="Bac_rhamnosid6H"/>
</dbReference>
<name>A0A650EMW4_9FIRM</name>
<evidence type="ECO:0000259" key="1">
    <source>
        <dbReference type="Pfam" id="PF17389"/>
    </source>
</evidence>
<dbReference type="AlphaFoldDB" id="A0A650EMW4"/>
<reference evidence="3" key="1">
    <citation type="journal article" date="2020" name="J. ISSAAS">
        <title>Lactobacilli and other gastrointestinal microbiota of Peromyscus leucopus, reservoir host for agents of Lyme disease and other zoonoses in North America.</title>
        <authorList>
            <person name="Milovic A."/>
            <person name="Bassam K."/>
            <person name="Shao H."/>
            <person name="Chatzistamou I."/>
            <person name="Tufts D.M."/>
            <person name="Diuk-Wasser M."/>
            <person name="Barbour A.G."/>
        </authorList>
    </citation>
    <scope>NUCLEOTIDE SEQUENCE</scope>
    <source>
        <strain evidence="3">LL40</strain>
    </source>
</reference>
<dbReference type="InterPro" id="IPR049164">
    <property type="entry name" value="Glyco_hydro_78_N"/>
</dbReference>
<dbReference type="PANTHER" id="PTHR34987">
    <property type="entry name" value="C, PUTATIVE (AFU_ORTHOLOGUE AFUA_3G02880)-RELATED"/>
    <property type="match status" value="1"/>
</dbReference>
<feature type="domain" description="Glycosyl hydrolase family 78 alpha-rhamnosidase N-terminal" evidence="2">
    <location>
        <begin position="27"/>
        <end position="162"/>
    </location>
</feature>
<evidence type="ECO:0000313" key="3">
    <source>
        <dbReference type="EMBL" id="QGT50956.1"/>
    </source>
</evidence>
<dbReference type="PANTHER" id="PTHR34987:SF4">
    <property type="entry name" value="ALPHA-L-RHAMNOSIDASE C-TERMINAL DOMAIN-CONTAINING PROTEIN"/>
    <property type="match status" value="1"/>
</dbReference>
<evidence type="ECO:0000259" key="2">
    <source>
        <dbReference type="Pfam" id="PF21104"/>
    </source>
</evidence>
<accession>A0A650EMW4</accession>
<proteinExistence type="predicted"/>
<dbReference type="EMBL" id="MN577573">
    <property type="protein sequence ID" value="QGT50956.1"/>
    <property type="molecule type" value="Genomic_DNA"/>
</dbReference>
<dbReference type="Pfam" id="PF17389">
    <property type="entry name" value="Bac_rhamnosid6H"/>
    <property type="match status" value="1"/>
</dbReference>
<organism evidence="3">
    <name type="scientific">uncultured Bacillota bacterium</name>
    <dbReference type="NCBI Taxonomy" id="344338"/>
    <lineage>
        <taxon>Bacteria</taxon>
        <taxon>Bacillati</taxon>
        <taxon>Bacillota</taxon>
        <taxon>environmental samples</taxon>
    </lineage>
</organism>
<dbReference type="InterPro" id="IPR008928">
    <property type="entry name" value="6-hairpin_glycosidase_sf"/>
</dbReference>
<dbReference type="Pfam" id="PF21104">
    <property type="entry name" value="Glyco_hydro_78_N"/>
    <property type="match status" value="1"/>
</dbReference>
<protein>
    <submittedName>
        <fullName evidence="3">Alpha-L-rhamnosidase</fullName>
    </submittedName>
</protein>
<sequence length="512" mass="59328">MENKKEFIEKAESLKPQLINHQVHPISIIEVLKEPEDWSHRRKGDIANLNTLELGKDDSVCLDFGTHHVGFISLKISANVSGPDAPAYIRLKFGEHICEIAEDSAEYQGTLSSAWIQEEYIHIDVFPAEIKLPRRYAFRFLEIYVKDTSPRYKIILEHIACTTVTSANVNMVEKINHLDKDLIRMDEVAVKTMQDCMQNVFEDGPKRDRRLWLGDLRLQALVNYKTFKNYDLVKRCLYLFAGLSARNGQVSACLYTEPAPIADDIFLYDYSLFFISCLYDYYEASGDRKTLIELWDTAYRQIEIAAERVDEDGIVRDSDDWWCFLDWNKDLNKQAGAQAVFIYTLKQAKKVAETLSDSQRLLVINQLITHLCNGARNILWDTTRKFFASGANRQISYASQVWFVLAEVFDKNQNAELLKHLIKENPSVGMVTPYMYHHFIEALIQSDMKDEALQYLRSYWGAMVKDGADCFYEVYDPNDKYASPYGSRIINSYCHAWSGTPAYFIRKYYLDK</sequence>
<dbReference type="SUPFAM" id="SSF48208">
    <property type="entry name" value="Six-hairpin glycosidases"/>
    <property type="match status" value="1"/>
</dbReference>
<dbReference type="Gene3D" id="1.50.10.10">
    <property type="match status" value="1"/>
</dbReference>
<feature type="domain" description="Alpha-L-rhamnosidase six-hairpin glycosidase" evidence="1">
    <location>
        <begin position="179"/>
        <end position="507"/>
    </location>
</feature>
<dbReference type="InterPro" id="IPR012341">
    <property type="entry name" value="6hp_glycosidase-like_sf"/>
</dbReference>
<gene>
    <name evidence="3" type="primary">ram2</name>
    <name evidence="3" type="ORF">Firmicute1046_0320</name>
</gene>
<dbReference type="GO" id="GO:0005975">
    <property type="term" value="P:carbohydrate metabolic process"/>
    <property type="evidence" value="ECO:0007669"/>
    <property type="project" value="InterPro"/>
</dbReference>